<keyword evidence="1" id="KW-0812">Transmembrane</keyword>
<reference evidence="3 4" key="1">
    <citation type="submission" date="2018-08" db="EMBL/GenBank/DDBJ databases">
        <title>Recombination of ecologically and evolutionarily significant loci maintains genetic cohesion in the Pseudomonas syringae species complex.</title>
        <authorList>
            <person name="Dillon M."/>
            <person name="Thakur S."/>
            <person name="Almeida R.N.D."/>
            <person name="Weir B.S."/>
            <person name="Guttman D.S."/>
        </authorList>
    </citation>
    <scope>NUCLEOTIDE SEQUENCE [LARGE SCALE GENOMIC DNA]</scope>
    <source>
        <strain evidence="3 4">ICMP 13685</strain>
    </source>
</reference>
<dbReference type="EMBL" id="RBSL01000327">
    <property type="protein sequence ID" value="RMS23816.1"/>
    <property type="molecule type" value="Genomic_DNA"/>
</dbReference>
<evidence type="ECO:0000256" key="2">
    <source>
        <dbReference type="SAM" id="SignalP"/>
    </source>
</evidence>
<accession>A0A3M5BEJ0</accession>
<feature type="transmembrane region" description="Helical" evidence="1">
    <location>
        <begin position="777"/>
        <end position="796"/>
    </location>
</feature>
<feature type="chain" id="PRO_5017934677" evidence="2">
    <location>
        <begin position="24"/>
        <end position="799"/>
    </location>
</feature>
<evidence type="ECO:0000313" key="4">
    <source>
        <dbReference type="Proteomes" id="UP000269801"/>
    </source>
</evidence>
<feature type="signal peptide" evidence="2">
    <location>
        <begin position="1"/>
        <end position="23"/>
    </location>
</feature>
<evidence type="ECO:0000256" key="1">
    <source>
        <dbReference type="SAM" id="Phobius"/>
    </source>
</evidence>
<comment type="caution">
    <text evidence="3">The sequence shown here is derived from an EMBL/GenBank/DDBJ whole genome shotgun (WGS) entry which is preliminary data.</text>
</comment>
<proteinExistence type="predicted"/>
<organism evidence="3 4">
    <name type="scientific">Pseudomonas savastanoi</name>
    <name type="common">Pseudomonas syringae pv. savastanoi</name>
    <dbReference type="NCBI Taxonomy" id="29438"/>
    <lineage>
        <taxon>Bacteria</taxon>
        <taxon>Pseudomonadati</taxon>
        <taxon>Pseudomonadota</taxon>
        <taxon>Gammaproteobacteria</taxon>
        <taxon>Pseudomonadales</taxon>
        <taxon>Pseudomonadaceae</taxon>
        <taxon>Pseudomonas</taxon>
    </lineage>
</organism>
<dbReference type="AlphaFoldDB" id="A0A3M5BEJ0"/>
<feature type="transmembrane region" description="Helical" evidence="1">
    <location>
        <begin position="121"/>
        <end position="139"/>
    </location>
</feature>
<feature type="transmembrane region" description="Helical" evidence="1">
    <location>
        <begin position="88"/>
        <end position="109"/>
    </location>
</feature>
<gene>
    <name evidence="3" type="ORF">ALP70_01651</name>
</gene>
<keyword evidence="1" id="KW-1133">Transmembrane helix</keyword>
<protein>
    <submittedName>
        <fullName evidence="3">Uncharacterized protein</fullName>
    </submittedName>
</protein>
<sequence>MTRKTILFTFAFLLIYFSAGAFANSATDVTLKCAQVSVNIGDKNYAVTGASSKICEKDFANNMKDRLFSTGIFSVDKENNSLVMLGEFLGVILWYVIAVVLGLPALYWLVESSRQENENAVRNLIITLCAIIASAILAYQPISMAISNYAYRTFISAANYSFTESINNQEMLTLAPKIDTTDNVVNANVFANRLIQVALRNEFTERYISQAAYGRLDNDYESDCILICTRKEISVTEYFKRVYSCNKIQPFYLVETMNNTENSLLDWSRTQQNTEIQFNHIEECADNYKYQKEIYGHAYSNAKILYPALNPIGKSYANNDIVENVAAFVQMLNKVVDTVAGTVKSQYGGYKGTTESQRMEMVNSGYVADYNKVKPTAAVQAAADYMLKCATDIIDENSGSSIWTTTLKDIPGAEPTLGLQAINKCRDALLGSSRTSQTEILPIYEDALKAAKEILKLKCNLPLESLTRQTAIINSNGEVPYLNSYATKATNAFTSLQTSCVSINENGIFPTTSYTEEEREISFKIVQEMKIAITGWVMTVYEARNLAVGMFYERYKSKFQASQFAEYGYTFQSLQFLESLKASDGTSLLEANSTIIPEIVIEGDLDFNTDSSYLNEKIVSAKKGTEESNQAISDERINLSDYLDNGIATIQKSKYKIIDQTMPKNTKGDMNMVKQKIREILFSVSTTKFNIGMGYDYAGNFLDLVEKCKASSGNDCSNHKQNLGHAVLGNFEMAKLNFVIGASLKIIEKLGSDALGKSNEVVGSITGSSSFAALTNIMSALPKYIIMGILAALGLLGRR</sequence>
<name>A0A3M5BEJ0_PSESS</name>
<keyword evidence="1" id="KW-0472">Membrane</keyword>
<keyword evidence="2" id="KW-0732">Signal</keyword>
<evidence type="ECO:0000313" key="3">
    <source>
        <dbReference type="EMBL" id="RMS23816.1"/>
    </source>
</evidence>
<dbReference type="Proteomes" id="UP000269801">
    <property type="component" value="Unassembled WGS sequence"/>
</dbReference>